<protein>
    <submittedName>
        <fullName evidence="9">Cytochrome c-554</fullName>
    </submittedName>
</protein>
<evidence type="ECO:0000256" key="5">
    <source>
        <dbReference type="ARBA" id="ARBA00023004"/>
    </source>
</evidence>
<feature type="signal peptide" evidence="8">
    <location>
        <begin position="1"/>
        <end position="21"/>
    </location>
</feature>
<evidence type="ECO:0000313" key="10">
    <source>
        <dbReference type="Proteomes" id="UP000004318"/>
    </source>
</evidence>
<keyword evidence="2 7" id="KW-0349">Heme</keyword>
<dbReference type="Proteomes" id="UP000004318">
    <property type="component" value="Unassembled WGS sequence"/>
</dbReference>
<evidence type="ECO:0000256" key="1">
    <source>
        <dbReference type="ARBA" id="ARBA00022448"/>
    </source>
</evidence>
<dbReference type="Pfam" id="PF01322">
    <property type="entry name" value="Cytochrom_C_2"/>
    <property type="match status" value="1"/>
</dbReference>
<proteinExistence type="predicted"/>
<evidence type="ECO:0000256" key="3">
    <source>
        <dbReference type="ARBA" id="ARBA00022723"/>
    </source>
</evidence>
<dbReference type="InterPro" id="IPR002321">
    <property type="entry name" value="Cyt_c_II"/>
</dbReference>
<name>A3TXK5_PSEBH</name>
<feature type="binding site" description="covalent" evidence="7">
    <location>
        <position position="146"/>
    </location>
    <ligand>
        <name>heme c</name>
        <dbReference type="ChEBI" id="CHEBI:61717"/>
    </ligand>
</feature>
<keyword evidence="1" id="KW-0813">Transport</keyword>
<dbReference type="GO" id="GO:0042597">
    <property type="term" value="C:periplasmic space"/>
    <property type="evidence" value="ECO:0007669"/>
    <property type="project" value="InterPro"/>
</dbReference>
<evidence type="ECO:0000256" key="7">
    <source>
        <dbReference type="PIRSR" id="PIRSR000027-2"/>
    </source>
</evidence>
<evidence type="ECO:0000256" key="2">
    <source>
        <dbReference type="ARBA" id="ARBA00022617"/>
    </source>
</evidence>
<dbReference type="EMBL" id="AAMO01000004">
    <property type="protein sequence ID" value="EAQ03565.1"/>
    <property type="molecule type" value="Genomic_DNA"/>
</dbReference>
<feature type="chain" id="PRO_5002660002" evidence="8">
    <location>
        <begin position="22"/>
        <end position="157"/>
    </location>
</feature>
<sequence length="157" mass="16057">MKKFFYGLILATAGLGGTAMAESHMSNEGLMKAAKARQATMQLYAFNLGVLGNMAKGTTDYDAEAASAAAGNLVKLSTQDQTAYWLPGTAQGEIEGSRALPAIWDDMAGVSEAAQALVDAAMTLEEAAGTDLDALRAAMGGLGGACGGCHKAYRASQ</sequence>
<evidence type="ECO:0000256" key="4">
    <source>
        <dbReference type="ARBA" id="ARBA00022982"/>
    </source>
</evidence>
<dbReference type="Gene3D" id="1.20.120.10">
    <property type="entry name" value="Cytochrome c/b562"/>
    <property type="match status" value="1"/>
</dbReference>
<reference evidence="9 10" key="1">
    <citation type="journal article" date="2010" name="J. Bacteriol.">
        <title>Genome sequences of Oceanicola granulosus HTCC2516(T) and Oceanicola batsensis HTCC2597(TDelta).</title>
        <authorList>
            <person name="Thrash J.C."/>
            <person name="Cho J.C."/>
            <person name="Vergin K.L."/>
            <person name="Giovannoni S.J."/>
        </authorList>
    </citation>
    <scope>NUCLEOTIDE SEQUENCE [LARGE SCALE GENOMIC DNA]</scope>
    <source>
        <strain evidence="10">ATCC BAA-863 / DSM 15984 / KCTC 12145 / HTCC2597</strain>
    </source>
</reference>
<gene>
    <name evidence="9" type="ORF">OB2597_03057</name>
</gene>
<comment type="caution">
    <text evidence="9">The sequence shown here is derived from an EMBL/GenBank/DDBJ whole genome shotgun (WGS) entry which is preliminary data.</text>
</comment>
<evidence type="ECO:0000313" key="9">
    <source>
        <dbReference type="EMBL" id="EAQ03565.1"/>
    </source>
</evidence>
<dbReference type="InterPro" id="IPR012127">
    <property type="entry name" value="Cyt_c_prime"/>
</dbReference>
<dbReference type="PIRSF" id="PIRSF000027">
    <property type="entry name" value="Cytc_c_prime"/>
    <property type="match status" value="1"/>
</dbReference>
<keyword evidence="3 6" id="KW-0479">Metal-binding</keyword>
<dbReference type="STRING" id="252305.OB2597_03057"/>
<dbReference type="PRINTS" id="PR00608">
    <property type="entry name" value="CYTCHROMECII"/>
</dbReference>
<dbReference type="InterPro" id="IPR010980">
    <property type="entry name" value="Cyt_c/b562"/>
</dbReference>
<evidence type="ECO:0000256" key="8">
    <source>
        <dbReference type="SAM" id="SignalP"/>
    </source>
</evidence>
<dbReference type="HOGENOM" id="CLU_106713_4_0_5"/>
<organism evidence="9 10">
    <name type="scientific">Pseudooceanicola batsensis (strain ATCC BAA-863 / DSM 15984 / KCTC 12145 / HTCC2597)</name>
    <name type="common">Oceanicola batsensis</name>
    <dbReference type="NCBI Taxonomy" id="252305"/>
    <lineage>
        <taxon>Bacteria</taxon>
        <taxon>Pseudomonadati</taxon>
        <taxon>Pseudomonadota</taxon>
        <taxon>Alphaproteobacteria</taxon>
        <taxon>Rhodobacterales</taxon>
        <taxon>Paracoccaceae</taxon>
        <taxon>Pseudooceanicola</taxon>
    </lineage>
</organism>
<keyword evidence="4" id="KW-0249">Electron transport</keyword>
<dbReference type="RefSeq" id="WP_009804865.1">
    <property type="nucleotide sequence ID" value="NZ_CH724131.1"/>
</dbReference>
<dbReference type="GO" id="GO:0005506">
    <property type="term" value="F:iron ion binding"/>
    <property type="evidence" value="ECO:0007669"/>
    <property type="project" value="InterPro"/>
</dbReference>
<dbReference type="InterPro" id="IPR015984">
    <property type="entry name" value="Cyt_c_prime_subgr"/>
</dbReference>
<comment type="PTM">
    <text evidence="7">Binds 1 heme group per subunit.</text>
</comment>
<keyword evidence="8" id="KW-0732">Signal</keyword>
<evidence type="ECO:0000256" key="6">
    <source>
        <dbReference type="PIRSR" id="PIRSR000027-1"/>
    </source>
</evidence>
<dbReference type="AlphaFoldDB" id="A3TXK5"/>
<dbReference type="GO" id="GO:0022900">
    <property type="term" value="P:electron transport chain"/>
    <property type="evidence" value="ECO:0007669"/>
    <property type="project" value="InterPro"/>
</dbReference>
<feature type="binding site" description="covalent" evidence="7">
    <location>
        <position position="149"/>
    </location>
    <ligand>
        <name>heme c</name>
        <dbReference type="ChEBI" id="CHEBI:61717"/>
    </ligand>
</feature>
<dbReference type="eggNOG" id="COG3909">
    <property type="taxonomic scope" value="Bacteria"/>
</dbReference>
<keyword evidence="5 6" id="KW-0408">Iron</keyword>
<dbReference type="GO" id="GO:0009055">
    <property type="term" value="F:electron transfer activity"/>
    <property type="evidence" value="ECO:0007669"/>
    <property type="project" value="InterPro"/>
</dbReference>
<feature type="binding site" description="axial binding residue" evidence="6">
    <location>
        <position position="150"/>
    </location>
    <ligand>
        <name>heme c</name>
        <dbReference type="ChEBI" id="CHEBI:61717"/>
    </ligand>
    <ligandPart>
        <name>Fe</name>
        <dbReference type="ChEBI" id="CHEBI:18248"/>
    </ligandPart>
</feature>
<dbReference type="PROSITE" id="PS51009">
    <property type="entry name" value="CYTCII"/>
    <property type="match status" value="1"/>
</dbReference>
<dbReference type="OrthoDB" id="7596534at2"/>
<dbReference type="GO" id="GO:0020037">
    <property type="term" value="F:heme binding"/>
    <property type="evidence" value="ECO:0007669"/>
    <property type="project" value="InterPro"/>
</dbReference>
<dbReference type="SUPFAM" id="SSF47175">
    <property type="entry name" value="Cytochromes"/>
    <property type="match status" value="1"/>
</dbReference>
<accession>A3TXK5</accession>
<keyword evidence="10" id="KW-1185">Reference proteome</keyword>